<dbReference type="InParanoid" id="A0A0C9ZXK7"/>
<feature type="compositionally biased region" description="Acidic residues" evidence="1">
    <location>
        <begin position="78"/>
        <end position="90"/>
    </location>
</feature>
<dbReference type="OrthoDB" id="3251205at2759"/>
<name>A0A0C9ZXK7_9AGAM</name>
<dbReference type="PANTHER" id="PTHR33096">
    <property type="entry name" value="CXC2 DOMAIN-CONTAINING PROTEIN"/>
    <property type="match status" value="1"/>
</dbReference>
<sequence>MTVLHSGGPRTTSAGILRIRQDRLNAECQLAEEMRTRHAQEATLSAEAALEIGSSMDTTDDTFHNYDHSQNNIPAIQDSDDDDSSGDDEESRGAYSVEDKLFSAYARVCLNSRCKCRHDQRTSAIHYANMHDVWNLQLPKLADAYLHWKHIGRHDLDVEPESSAHQFHISTVDVFEFQPVRTITQHDEEVANAALVRVGLLGCSPTVPSVAITLQCLELYHQLRRHQSSFSIQAFAKVLYATLGWTEPNWHLRHSCPACTFEQSDEPALYPASLKAMDGNNLAKRMATAGHADHRKFTSQYMITSEDVEVFKDDVHLRPGERGADSDANTPLACTDNWKAANSTTENTVKIFEQTGIFLSACRHGMVQTIAEMWYSGELAKYPLATINKLINIFGHNQAIGSDIGCSLTKTVAASSIHDKAADHHLLLAVNAFHGHAHNCKCQLRHHPLYLRGFGLEDFETCERIFAGSNAAASLIWHASHFHYVQYLNLHFDQWDTDRYPELSRFLFNNYRQALTIIADYTKEIEAYRAVYPDEVLDFDSWIDEELQYLVTVGSEPQHDALTVEYVDALEKLAKYENAFNSSRQDQFVSYNQSSFTPNSDLSISASQATKQGHAARRAAECRLQVQINVVEDLEIRLGVSERWTPDHEEYVKALEYSRRWHFVRAVEELESLVVQRLFELSKANLTSTGYKLRKQISKAIVKRSGAIRTALDKYNKLAVSQNPRRPTLQYSKILTKPWKNPTHREMAVKHFKVLCAWEEIIRLNVGICQLQAWVDTEDADMEQAAADLESTNSPLAAQLNMLACCQRRINTVHRGHLMRIYCLEGYTGRAPITSSYEGNSSDVEDADVEGLDGGDGEEAARFEACIEQMSRSL</sequence>
<organism evidence="2 3">
    <name type="scientific">Suillus luteus UH-Slu-Lm8-n1</name>
    <dbReference type="NCBI Taxonomy" id="930992"/>
    <lineage>
        <taxon>Eukaryota</taxon>
        <taxon>Fungi</taxon>
        <taxon>Dikarya</taxon>
        <taxon>Basidiomycota</taxon>
        <taxon>Agaricomycotina</taxon>
        <taxon>Agaricomycetes</taxon>
        <taxon>Agaricomycetidae</taxon>
        <taxon>Boletales</taxon>
        <taxon>Suillineae</taxon>
        <taxon>Suillaceae</taxon>
        <taxon>Suillus</taxon>
    </lineage>
</organism>
<feature type="region of interest" description="Disordered" evidence="1">
    <location>
        <begin position="59"/>
        <end position="93"/>
    </location>
</feature>
<dbReference type="AlphaFoldDB" id="A0A0C9ZXK7"/>
<dbReference type="STRING" id="930992.A0A0C9ZXK7"/>
<gene>
    <name evidence="2" type="ORF">CY34DRAFT_98437</name>
</gene>
<evidence type="ECO:0000313" key="3">
    <source>
        <dbReference type="Proteomes" id="UP000054485"/>
    </source>
</evidence>
<reference evidence="2 3" key="1">
    <citation type="submission" date="2014-04" db="EMBL/GenBank/DDBJ databases">
        <authorList>
            <consortium name="DOE Joint Genome Institute"/>
            <person name="Kuo A."/>
            <person name="Ruytinx J."/>
            <person name="Rineau F."/>
            <person name="Colpaert J."/>
            <person name="Kohler A."/>
            <person name="Nagy L.G."/>
            <person name="Floudas D."/>
            <person name="Copeland A."/>
            <person name="Barry K.W."/>
            <person name="Cichocki N."/>
            <person name="Veneault-Fourrey C."/>
            <person name="LaButti K."/>
            <person name="Lindquist E.A."/>
            <person name="Lipzen A."/>
            <person name="Lundell T."/>
            <person name="Morin E."/>
            <person name="Murat C."/>
            <person name="Sun H."/>
            <person name="Tunlid A."/>
            <person name="Henrissat B."/>
            <person name="Grigoriev I.V."/>
            <person name="Hibbett D.S."/>
            <person name="Martin F."/>
            <person name="Nordberg H.P."/>
            <person name="Cantor M.N."/>
            <person name="Hua S.X."/>
        </authorList>
    </citation>
    <scope>NUCLEOTIDE SEQUENCE [LARGE SCALE GENOMIC DNA]</scope>
    <source>
        <strain evidence="2 3">UH-Slu-Lm8-n1</strain>
    </source>
</reference>
<evidence type="ECO:0000313" key="2">
    <source>
        <dbReference type="EMBL" id="KIK34196.1"/>
    </source>
</evidence>
<protein>
    <recommendedName>
        <fullName evidence="4">CxC1-like cysteine cluster associated with KDZ transposases domain-containing protein</fullName>
    </recommendedName>
</protein>
<proteinExistence type="predicted"/>
<dbReference type="EMBL" id="KN835794">
    <property type="protein sequence ID" value="KIK34196.1"/>
    <property type="molecule type" value="Genomic_DNA"/>
</dbReference>
<dbReference type="Proteomes" id="UP000054485">
    <property type="component" value="Unassembled WGS sequence"/>
</dbReference>
<dbReference type="Pfam" id="PF18758">
    <property type="entry name" value="KDZ"/>
    <property type="match status" value="1"/>
</dbReference>
<accession>A0A0C9ZXK7</accession>
<keyword evidence="3" id="KW-1185">Reference proteome</keyword>
<evidence type="ECO:0000256" key="1">
    <source>
        <dbReference type="SAM" id="MobiDB-lite"/>
    </source>
</evidence>
<dbReference type="InterPro" id="IPR040521">
    <property type="entry name" value="KDZ"/>
</dbReference>
<dbReference type="PANTHER" id="PTHR33096:SF1">
    <property type="entry name" value="CXC1-LIKE CYSTEINE CLUSTER ASSOCIATED WITH KDZ TRANSPOSASES DOMAIN-CONTAINING PROTEIN"/>
    <property type="match status" value="1"/>
</dbReference>
<evidence type="ECO:0008006" key="4">
    <source>
        <dbReference type="Google" id="ProtNLM"/>
    </source>
</evidence>
<reference evidence="3" key="2">
    <citation type="submission" date="2015-01" db="EMBL/GenBank/DDBJ databases">
        <title>Evolutionary Origins and Diversification of the Mycorrhizal Mutualists.</title>
        <authorList>
            <consortium name="DOE Joint Genome Institute"/>
            <consortium name="Mycorrhizal Genomics Consortium"/>
            <person name="Kohler A."/>
            <person name="Kuo A."/>
            <person name="Nagy L.G."/>
            <person name="Floudas D."/>
            <person name="Copeland A."/>
            <person name="Barry K.W."/>
            <person name="Cichocki N."/>
            <person name="Veneault-Fourrey C."/>
            <person name="LaButti K."/>
            <person name="Lindquist E.A."/>
            <person name="Lipzen A."/>
            <person name="Lundell T."/>
            <person name="Morin E."/>
            <person name="Murat C."/>
            <person name="Riley R."/>
            <person name="Ohm R."/>
            <person name="Sun H."/>
            <person name="Tunlid A."/>
            <person name="Henrissat B."/>
            <person name="Grigoriev I.V."/>
            <person name="Hibbett D.S."/>
            <person name="Martin F."/>
        </authorList>
    </citation>
    <scope>NUCLEOTIDE SEQUENCE [LARGE SCALE GENOMIC DNA]</scope>
    <source>
        <strain evidence="3">UH-Slu-Lm8-n1</strain>
    </source>
</reference>
<dbReference type="HOGENOM" id="CLU_013084_2_0_1"/>